<evidence type="ECO:0000313" key="3">
    <source>
        <dbReference type="EMBL" id="ADL25977.1"/>
    </source>
</evidence>
<gene>
    <name evidence="2" type="ordered locus">Fisuc_1518</name>
    <name evidence="3" type="ordered locus">FSU_2000</name>
</gene>
<dbReference type="KEGG" id="fsu:Fisuc_1518"/>
<evidence type="ECO:0000313" key="2">
    <source>
        <dbReference type="EMBL" id="ACX75115.1"/>
    </source>
</evidence>
<feature type="chain" id="PRO_5003001500" evidence="1">
    <location>
        <begin position="20"/>
        <end position="787"/>
    </location>
</feature>
<dbReference type="AlphaFoldDB" id="C9RRC9"/>
<accession>C9RRC9</accession>
<dbReference type="RefSeq" id="WP_014546205.1">
    <property type="nucleotide sequence ID" value="NC_013410.1"/>
</dbReference>
<proteinExistence type="predicted"/>
<organism evidence="3 4">
    <name type="scientific">Fibrobacter succinogenes (strain ATCC 19169 / S85)</name>
    <dbReference type="NCBI Taxonomy" id="59374"/>
    <lineage>
        <taxon>Bacteria</taxon>
        <taxon>Pseudomonadati</taxon>
        <taxon>Fibrobacterota</taxon>
        <taxon>Fibrobacteria</taxon>
        <taxon>Fibrobacterales</taxon>
        <taxon>Fibrobacteraceae</taxon>
        <taxon>Fibrobacter</taxon>
    </lineage>
</organism>
<dbReference type="Gene3D" id="2.130.10.10">
    <property type="entry name" value="YVTN repeat-like/Quinoprotein amine dehydrogenase"/>
    <property type="match status" value="1"/>
</dbReference>
<reference evidence="4" key="2">
    <citation type="submission" date="2010-08" db="EMBL/GenBank/DDBJ databases">
        <title>Complete sequence of Fibrobacter succinogenes subsp. succinogenes S85.</title>
        <authorList>
            <person name="Durkin A.S."/>
            <person name="Nelson K.E."/>
            <person name="Morrison M."/>
            <person name="Forsberg C.W."/>
            <person name="Wilson D.B."/>
            <person name="Russell J.B."/>
            <person name="Cann I.K.O."/>
            <person name="Mackie R.I."/>
            <person name="White B.A."/>
        </authorList>
    </citation>
    <scope>NUCLEOTIDE SEQUENCE [LARGE SCALE GENOMIC DNA]</scope>
    <source>
        <strain evidence="4">ATCC 19169 / S85</strain>
    </source>
</reference>
<evidence type="ECO:0000313" key="5">
    <source>
        <dbReference type="Proteomes" id="UP000001497"/>
    </source>
</evidence>
<sequence length="787" mass="86541">MKVLINLICILSIVSTVFAQDEWINFSSPYPIKAAIPNGEGLLMATAGGIRYRALNADDLYTTSNGLGDQSMSAIAVSDLGVFSVSDNGVISTMLPGGSWQVLSRSYAGSNTRVIPGMAVLGGPVLVIAFEDRLSFFSLKSMTSIITVERIANISVSAFPVSAMEVRGDSLIVAAGGGIFMRKMNWEKLDSDVTLYNPDSWKIISEASNDKEPIKSIAWKDGEIKTFPTEGMRIWDKDGETRVALDTFSVFTDTDAMVAVRGKVLKDSVLYERLSVEELDASRKKVTRYYYKSIVRWVSLQPSGKAVLAGANNIFYYDGKELTELTTYKPFPIRDAYELQVLPQGGVLAASEEGFLTYYYFDGPEKRFKWKDPMPVYEGMPGIYSKNDANARAHDMKTLSVLPTGATFYHVWGEAYFLYDVLADEKAYQYISIANKDADYCMDNFTGDPNTPYMVAIASTPAPDGMGYLTTSASNKGYSLVYVDIDGTNVSCASNVGSAPFGGPMQARINEKGQWVVYVGTRAIASLDAEGGLDVFTFDPPKKQGGNIFKVDTTSRKTYSGPSTTPLDLAYEPKTGYLWMVTNSALVYWDQDENDLKTPLSTNGLNGASYTSIDVDSRGNLWVGTTAQGVYRLTPRTTSPDTLSVLHFTSRHGLLSDRIQDVAIDTVLGMVWFAHENGITRYKRDDLRGTEKNMTDEAREDVKVYPNPFRPKLQPYVSFTNVADDAVINVYNRGGKLVVSLSGEKISGGRAEWNGRMDNGNIVAPGVYQYVVRGGTKVRKGKLLIIH</sequence>
<keyword evidence="5" id="KW-1185">Reference proteome</keyword>
<dbReference type="SUPFAM" id="SSF101898">
    <property type="entry name" value="NHL repeat"/>
    <property type="match status" value="1"/>
</dbReference>
<dbReference type="Proteomes" id="UP000000517">
    <property type="component" value="Chromosome"/>
</dbReference>
<dbReference type="Gene3D" id="2.60.40.4070">
    <property type="match status" value="1"/>
</dbReference>
<evidence type="ECO:0000313" key="4">
    <source>
        <dbReference type="Proteomes" id="UP000000517"/>
    </source>
</evidence>
<evidence type="ECO:0000256" key="1">
    <source>
        <dbReference type="SAM" id="SignalP"/>
    </source>
</evidence>
<protein>
    <submittedName>
        <fullName evidence="3">Antigen-like protein</fullName>
    </submittedName>
</protein>
<dbReference type="OrthoDB" id="799853at2"/>
<dbReference type="HOGENOM" id="CLU_356302_0_0_0"/>
<feature type="signal peptide" evidence="1">
    <location>
        <begin position="1"/>
        <end position="19"/>
    </location>
</feature>
<keyword evidence="1" id="KW-0732">Signal</keyword>
<reference evidence="2 5" key="1">
    <citation type="submission" date="2009-10" db="EMBL/GenBank/DDBJ databases">
        <title>Complete sequence of Fibrobacter succinogenes subsp. succinogenes S85.</title>
        <authorList>
            <consortium name="US DOE Joint Genome Institute"/>
            <person name="Lucas S."/>
            <person name="Copeland A."/>
            <person name="Lapidus A."/>
            <person name="Glavina del Rio T."/>
            <person name="Tice H."/>
            <person name="Bruce D."/>
            <person name="Goodwin L."/>
            <person name="Pitluck S."/>
            <person name="Chertkov O."/>
            <person name="Detter J.C."/>
            <person name="Han C."/>
            <person name="Tapia R."/>
            <person name="Larimer F."/>
            <person name="Land M."/>
            <person name="Hauser L."/>
            <person name="Kyrpides N."/>
            <person name="Mikhailova N."/>
            <person name="Weimer P.J."/>
            <person name="Stevenson D.M."/>
            <person name="Boyum J."/>
            <person name="Brumm P.I."/>
            <person name="Mead D."/>
        </authorList>
    </citation>
    <scope>NUCLEOTIDE SEQUENCE [LARGE SCALE GENOMIC DNA]</scope>
    <source>
        <strain evidence="5">ATCC 19169 / S85</strain>
        <strain evidence="2">S85</strain>
    </source>
</reference>
<dbReference type="EMBL" id="CP002158">
    <property type="protein sequence ID" value="ADL25977.1"/>
    <property type="molecule type" value="Genomic_DNA"/>
</dbReference>
<dbReference type="KEGG" id="fsc:FSU_2000"/>
<dbReference type="eggNOG" id="COG3292">
    <property type="taxonomic scope" value="Bacteria"/>
</dbReference>
<dbReference type="STRING" id="59374.FSU_2000"/>
<name>C9RRC9_FIBSS</name>
<dbReference type="Proteomes" id="UP000001497">
    <property type="component" value="Chromosome"/>
</dbReference>
<reference evidence="3" key="3">
    <citation type="submission" date="2010-08" db="EMBL/GenBank/DDBJ databases">
        <authorList>
            <person name="Durkin A.S."/>
            <person name="Nelson K.E."/>
            <person name="Morrison M."/>
            <person name="Forsberg C.W."/>
            <person name="Wilson D.B."/>
            <person name="Russell J.B."/>
            <person name="Cann I.K.O."/>
            <person name="Mackie R.I."/>
            <person name="White B.A."/>
        </authorList>
    </citation>
    <scope>NUCLEOTIDE SEQUENCE</scope>
    <source>
        <strain evidence="3">S85</strain>
    </source>
</reference>
<dbReference type="EMBL" id="CP001792">
    <property type="protein sequence ID" value="ACX75115.1"/>
    <property type="molecule type" value="Genomic_DNA"/>
</dbReference>
<dbReference type="InterPro" id="IPR015943">
    <property type="entry name" value="WD40/YVTN_repeat-like_dom_sf"/>
</dbReference>
<dbReference type="SUPFAM" id="SSF63825">
    <property type="entry name" value="YWTD domain"/>
    <property type="match status" value="1"/>
</dbReference>